<dbReference type="GO" id="GO:0016020">
    <property type="term" value="C:membrane"/>
    <property type="evidence" value="ECO:0007669"/>
    <property type="project" value="InterPro"/>
</dbReference>
<evidence type="ECO:0000256" key="4">
    <source>
        <dbReference type="ARBA" id="ARBA00022679"/>
    </source>
</evidence>
<keyword evidence="4" id="KW-0808">Transferase</keyword>
<dbReference type="InterPro" id="IPR005467">
    <property type="entry name" value="His_kinase_dom"/>
</dbReference>
<gene>
    <name evidence="11" type="ORF">PS9374_00650</name>
</gene>
<dbReference type="SUPFAM" id="SSF55874">
    <property type="entry name" value="ATPase domain of HSP90 chaperone/DNA topoisomerase II/histidine kinase"/>
    <property type="match status" value="1"/>
</dbReference>
<keyword evidence="7" id="KW-0067">ATP-binding</keyword>
<organism evidence="11 12">
    <name type="scientific">Planomonospora sphaerica</name>
    <dbReference type="NCBI Taxonomy" id="161355"/>
    <lineage>
        <taxon>Bacteria</taxon>
        <taxon>Bacillati</taxon>
        <taxon>Actinomycetota</taxon>
        <taxon>Actinomycetes</taxon>
        <taxon>Streptosporangiales</taxon>
        <taxon>Streptosporangiaceae</taxon>
        <taxon>Planomonospora</taxon>
    </lineage>
</organism>
<evidence type="ECO:0000256" key="9">
    <source>
        <dbReference type="SAM" id="Phobius"/>
    </source>
</evidence>
<evidence type="ECO:0000256" key="7">
    <source>
        <dbReference type="ARBA" id="ARBA00022840"/>
    </source>
</evidence>
<evidence type="ECO:0000313" key="12">
    <source>
        <dbReference type="Proteomes" id="UP000077701"/>
    </source>
</evidence>
<accession>A0A171BFI1</accession>
<keyword evidence="12" id="KW-1185">Reference proteome</keyword>
<feature type="transmembrane region" description="Helical" evidence="9">
    <location>
        <begin position="235"/>
        <end position="255"/>
    </location>
</feature>
<feature type="transmembrane region" description="Helical" evidence="9">
    <location>
        <begin position="112"/>
        <end position="135"/>
    </location>
</feature>
<keyword evidence="5" id="KW-0547">Nucleotide-binding</keyword>
<dbReference type="Pfam" id="PF02518">
    <property type="entry name" value="HATPase_c"/>
    <property type="match status" value="1"/>
</dbReference>
<dbReference type="InterPro" id="IPR011712">
    <property type="entry name" value="Sig_transdc_His_kin_sub3_dim/P"/>
</dbReference>
<feature type="domain" description="Histidine kinase" evidence="10">
    <location>
        <begin position="576"/>
        <end position="659"/>
    </location>
</feature>
<feature type="transmembrane region" description="Helical" evidence="9">
    <location>
        <begin position="182"/>
        <end position="200"/>
    </location>
</feature>
<dbReference type="PANTHER" id="PTHR24421:SF10">
    <property type="entry name" value="NITRATE_NITRITE SENSOR PROTEIN NARQ"/>
    <property type="match status" value="1"/>
</dbReference>
<protein>
    <recommendedName>
        <fullName evidence="2">histidine kinase</fullName>
        <ecNumber evidence="2">2.7.13.3</ecNumber>
    </recommendedName>
</protein>
<dbReference type="CDD" id="cd16917">
    <property type="entry name" value="HATPase_UhpB-NarQ-NarX-like"/>
    <property type="match status" value="1"/>
</dbReference>
<dbReference type="AlphaFoldDB" id="A0A171BFI1"/>
<dbReference type="EC" id="2.7.13.3" evidence="2"/>
<keyword evidence="9" id="KW-0472">Membrane</keyword>
<dbReference type="InterPro" id="IPR003594">
    <property type="entry name" value="HATPase_dom"/>
</dbReference>
<keyword evidence="9" id="KW-0812">Transmembrane</keyword>
<dbReference type="InterPro" id="IPR036890">
    <property type="entry name" value="HATPase_C_sf"/>
</dbReference>
<dbReference type="PANTHER" id="PTHR24421">
    <property type="entry name" value="NITRATE/NITRITE SENSOR PROTEIN NARX-RELATED"/>
    <property type="match status" value="1"/>
</dbReference>
<feature type="transmembrane region" description="Helical" evidence="9">
    <location>
        <begin position="20"/>
        <end position="39"/>
    </location>
</feature>
<dbReference type="InterPro" id="IPR050482">
    <property type="entry name" value="Sensor_HK_TwoCompSys"/>
</dbReference>
<dbReference type="Gene3D" id="3.30.565.10">
    <property type="entry name" value="Histidine kinase-like ATPase, C-terminal domain"/>
    <property type="match status" value="1"/>
</dbReference>
<evidence type="ECO:0000256" key="2">
    <source>
        <dbReference type="ARBA" id="ARBA00012438"/>
    </source>
</evidence>
<evidence type="ECO:0000259" key="10">
    <source>
        <dbReference type="PROSITE" id="PS50109"/>
    </source>
</evidence>
<name>A0A171BFI1_9ACTN</name>
<dbReference type="PROSITE" id="PS50109">
    <property type="entry name" value="HIS_KIN"/>
    <property type="match status" value="1"/>
</dbReference>
<reference evidence="11 12" key="1">
    <citation type="journal article" date="2016" name="Genome Announc.">
        <title>Draft Genome Sequence of Planomonospora sphaerica JCM9374, a Rare Actinomycete.</title>
        <authorList>
            <person name="Dohra H."/>
            <person name="Suzuki T."/>
            <person name="Inoue Y."/>
            <person name="Kodani S."/>
        </authorList>
    </citation>
    <scope>NUCLEOTIDE SEQUENCE [LARGE SCALE GENOMIC DNA]</scope>
    <source>
        <strain evidence="11 12">JCM 9374</strain>
    </source>
</reference>
<evidence type="ECO:0000256" key="1">
    <source>
        <dbReference type="ARBA" id="ARBA00000085"/>
    </source>
</evidence>
<evidence type="ECO:0000256" key="3">
    <source>
        <dbReference type="ARBA" id="ARBA00022553"/>
    </source>
</evidence>
<feature type="transmembrane region" description="Helical" evidence="9">
    <location>
        <begin position="77"/>
        <end position="100"/>
    </location>
</feature>
<reference evidence="12" key="2">
    <citation type="submission" date="2016-04" db="EMBL/GenBank/DDBJ databases">
        <title>Planomonospora sphaerica JCM9374 whole genome shotgun sequence.</title>
        <authorList>
            <person name="Suzuki T."/>
            <person name="Dohra H."/>
            <person name="Kodani S."/>
        </authorList>
    </citation>
    <scope>NUCLEOTIDE SEQUENCE [LARGE SCALE GENOMIC DNA]</scope>
    <source>
        <strain evidence="12">JCM 9374</strain>
    </source>
</reference>
<dbReference type="SMART" id="SM00387">
    <property type="entry name" value="HATPase_c"/>
    <property type="match status" value="1"/>
</dbReference>
<feature type="transmembrane region" description="Helical" evidence="9">
    <location>
        <begin position="267"/>
        <end position="292"/>
    </location>
</feature>
<keyword evidence="8" id="KW-0902">Two-component regulatory system</keyword>
<keyword evidence="9" id="KW-1133">Transmembrane helix</keyword>
<feature type="transmembrane region" description="Helical" evidence="9">
    <location>
        <begin position="212"/>
        <end position="229"/>
    </location>
</feature>
<proteinExistence type="predicted"/>
<keyword evidence="6 11" id="KW-0418">Kinase</keyword>
<dbReference type="GO" id="GO:0005524">
    <property type="term" value="F:ATP binding"/>
    <property type="evidence" value="ECO:0007669"/>
    <property type="project" value="UniProtKB-KW"/>
</dbReference>
<dbReference type="GO" id="GO:0000155">
    <property type="term" value="F:phosphorelay sensor kinase activity"/>
    <property type="evidence" value="ECO:0007669"/>
    <property type="project" value="InterPro"/>
</dbReference>
<evidence type="ECO:0000256" key="5">
    <source>
        <dbReference type="ARBA" id="ARBA00022741"/>
    </source>
</evidence>
<dbReference type="GO" id="GO:0046983">
    <property type="term" value="F:protein dimerization activity"/>
    <property type="evidence" value="ECO:0007669"/>
    <property type="project" value="InterPro"/>
</dbReference>
<evidence type="ECO:0000256" key="6">
    <source>
        <dbReference type="ARBA" id="ARBA00022777"/>
    </source>
</evidence>
<comment type="caution">
    <text evidence="11">The sequence shown here is derived from an EMBL/GenBank/DDBJ whole genome shotgun (WGS) entry which is preliminary data.</text>
</comment>
<dbReference type="Gene3D" id="1.20.5.1930">
    <property type="match status" value="1"/>
</dbReference>
<dbReference type="Pfam" id="PF07730">
    <property type="entry name" value="HisKA_3"/>
    <property type="match status" value="1"/>
</dbReference>
<evidence type="ECO:0000313" key="11">
    <source>
        <dbReference type="EMBL" id="GAT65018.1"/>
    </source>
</evidence>
<feature type="transmembrane region" description="Helical" evidence="9">
    <location>
        <begin position="147"/>
        <end position="170"/>
    </location>
</feature>
<dbReference type="STRING" id="161355.PS9374_00650"/>
<feature type="transmembrane region" description="Helical" evidence="9">
    <location>
        <begin position="51"/>
        <end position="70"/>
    </location>
</feature>
<dbReference type="OrthoDB" id="227596at2"/>
<dbReference type="Proteomes" id="UP000077701">
    <property type="component" value="Unassembled WGS sequence"/>
</dbReference>
<evidence type="ECO:0000256" key="8">
    <source>
        <dbReference type="ARBA" id="ARBA00023012"/>
    </source>
</evidence>
<sequence>MRGLDRLSAVVGPGRARAAAAAIAAAAVAMELADIWVTARLPQSPYTPLPFAPEDVAGTAFPIFGALLVFQRPRLLVGWLLAVGGLACAANILAANVARLHAPTPYSPDAPVLLWVIVGQSWALASFLLGVLLPLVHPTGRPPSRRWRPLIVFAGAVMALDGLLQAAVLLRAVPAQPVLREVLHWLSAASMVLAVASLAGRLRGADPLDRRRILCPLVATTTVVVPWVVGDPVWWLASFTIPLVPAAIAFAILRHRLYGIDTLITRALVGAGLVGVIGGVYVAVGTASSLLLSDVDRIGGLLAALCAGAFFHPLRRVLQRGADRLLYGSRGDPVALAAEVRSRLQRADPAGGLQAALEVLREGLSVTGVAVRFSPRPAAGTAGTAGPHAGPADEVSGELGEVARRVPLVWHGEPVGRLLIGRPGARRLPAAHNERVVSALTPYIADAAHAVLLVDTLRRSRERIIATREEERRRLRRDLHDGLGQSLSGMAMSINAARLSLHTSPESAERLLDGLRSGMDSVTSDIRHLVYGLRPPALDDLGLAGAIGEMAGPEVAVEVRGDLTGLSAAVEVAAYRIVQEALTNARRHARARTVRVSLERGGQLSVRVSDDGVGVPAGRRSGVGLASMRERAAELGGTCMITSPPEGGTVVEAVLPLASGTTVETGPTG</sequence>
<dbReference type="EMBL" id="BDCX01000001">
    <property type="protein sequence ID" value="GAT65018.1"/>
    <property type="molecule type" value="Genomic_DNA"/>
</dbReference>
<comment type="catalytic activity">
    <reaction evidence="1">
        <text>ATP + protein L-histidine = ADP + protein N-phospho-L-histidine.</text>
        <dbReference type="EC" id="2.7.13.3"/>
    </reaction>
</comment>
<dbReference type="RefSeq" id="WP_068894315.1">
    <property type="nucleotide sequence ID" value="NZ_BDCX01000001.1"/>
</dbReference>
<keyword evidence="3" id="KW-0597">Phosphoprotein</keyword>